<evidence type="ECO:0000313" key="3">
    <source>
        <dbReference type="Proteomes" id="UP000238326"/>
    </source>
</evidence>
<dbReference type="EMBL" id="PVLR01000042">
    <property type="protein sequence ID" value="PRD67940.1"/>
    <property type="molecule type" value="Genomic_DNA"/>
</dbReference>
<dbReference type="InterPro" id="IPR042100">
    <property type="entry name" value="Bug_dom1"/>
</dbReference>
<dbReference type="Gene3D" id="3.40.190.150">
    <property type="entry name" value="Bordetella uptake gene, domain 1"/>
    <property type="match status" value="1"/>
</dbReference>
<comment type="similarity">
    <text evidence="1">Belongs to the UPF0065 (bug) family.</text>
</comment>
<dbReference type="Proteomes" id="UP000238326">
    <property type="component" value="Unassembled WGS sequence"/>
</dbReference>
<evidence type="ECO:0000313" key="2">
    <source>
        <dbReference type="EMBL" id="PRD67940.1"/>
    </source>
</evidence>
<dbReference type="RefSeq" id="WP_105730506.1">
    <property type="nucleotide sequence ID" value="NZ_PVLR01000042.1"/>
</dbReference>
<sequence length="341" mass="35304">MPLSQAPDSLHSLSAKLSRRHWMALAATTASASLLPVGARAQGGAQAAIKIVVPFAPGAGTDAVGRLMAQKLGEILGRHVVVENRTGASGAIGAQYVAQSAPDGNTLLLVAAPFTTVPAALPQAGYDPLAQFTPVGMIASGPLLWAVNKELPVGNLKELIALAKRQPGKLNYGSAGAGGINHLVLEQLKMKSGIFITHIPYRGIAPATLDMVSGQIEIITGTIPALAPYVRDGRIKALAVTSAGRSAALPEVPGMSESGLKGFNVLNYFGLVAPRGTPPELVLQLNAAIAKAVALPEVKERFAKDAIEAAVGTPAQLGSFLERDYQDWKAVVAAQQLKIDS</sequence>
<dbReference type="InterPro" id="IPR005064">
    <property type="entry name" value="BUG"/>
</dbReference>
<dbReference type="AlphaFoldDB" id="A0A2S9KBY5"/>
<dbReference type="CDD" id="cd13578">
    <property type="entry name" value="PBP2_Bug27"/>
    <property type="match status" value="1"/>
</dbReference>
<dbReference type="InterPro" id="IPR006311">
    <property type="entry name" value="TAT_signal"/>
</dbReference>
<dbReference type="PROSITE" id="PS51318">
    <property type="entry name" value="TAT"/>
    <property type="match status" value="1"/>
</dbReference>
<reference evidence="2 3" key="1">
    <citation type="submission" date="2018-03" db="EMBL/GenBank/DDBJ databases">
        <title>Comparative genomics illustrates the genes involved in a hyperalkaliphilic mechanisms of Serpentinomonas isolated from highly-alkaline calcium-rich serpentinized springs.</title>
        <authorList>
            <person name="Suzuki S."/>
            <person name="Ishii S."/>
            <person name="Walworth N."/>
            <person name="Bird L."/>
            <person name="Kuenen J.G."/>
            <person name="Nealson K.H."/>
        </authorList>
    </citation>
    <scope>NUCLEOTIDE SEQUENCE [LARGE SCALE GENOMIC DNA]</scope>
    <source>
        <strain evidence="2 3">83</strain>
    </source>
</reference>
<dbReference type="OrthoDB" id="8678390at2"/>
<keyword evidence="3" id="KW-1185">Reference proteome</keyword>
<comment type="caution">
    <text evidence="2">The sequence shown here is derived from an EMBL/GenBank/DDBJ whole genome shotgun (WGS) entry which is preliminary data.</text>
</comment>
<protein>
    <submittedName>
        <fullName evidence="2">Tripartite tricarboxylate transporter substrate binding protein</fullName>
    </submittedName>
</protein>
<proteinExistence type="inferred from homology"/>
<dbReference type="PANTHER" id="PTHR42928:SF5">
    <property type="entry name" value="BLR1237 PROTEIN"/>
    <property type="match status" value="1"/>
</dbReference>
<accession>A0A2S9KBY5</accession>
<dbReference type="Pfam" id="PF03401">
    <property type="entry name" value="TctC"/>
    <property type="match status" value="1"/>
</dbReference>
<dbReference type="Gene3D" id="3.40.190.10">
    <property type="entry name" value="Periplasmic binding protein-like II"/>
    <property type="match status" value="1"/>
</dbReference>
<dbReference type="PIRSF" id="PIRSF017082">
    <property type="entry name" value="YflP"/>
    <property type="match status" value="1"/>
</dbReference>
<organism evidence="2 3">
    <name type="scientific">Malikia spinosa</name>
    <dbReference type="NCBI Taxonomy" id="86180"/>
    <lineage>
        <taxon>Bacteria</taxon>
        <taxon>Pseudomonadati</taxon>
        <taxon>Pseudomonadota</taxon>
        <taxon>Betaproteobacteria</taxon>
        <taxon>Burkholderiales</taxon>
        <taxon>Comamonadaceae</taxon>
        <taxon>Malikia</taxon>
    </lineage>
</organism>
<gene>
    <name evidence="2" type="ORF">C6P61_13770</name>
</gene>
<evidence type="ECO:0000256" key="1">
    <source>
        <dbReference type="ARBA" id="ARBA00006987"/>
    </source>
</evidence>
<dbReference type="PANTHER" id="PTHR42928">
    <property type="entry name" value="TRICARBOXYLATE-BINDING PROTEIN"/>
    <property type="match status" value="1"/>
</dbReference>
<dbReference type="SUPFAM" id="SSF53850">
    <property type="entry name" value="Periplasmic binding protein-like II"/>
    <property type="match status" value="1"/>
</dbReference>
<name>A0A2S9KBY5_9BURK</name>